<protein>
    <submittedName>
        <fullName evidence="1">Uncharacterized protein</fullName>
    </submittedName>
</protein>
<sequence>MLCVLYKRVFKGHFCVKEGHPSFVFRYAEGVCGVRMASVEQSGVFRFALFVCGVISLEQKDLVGQIRRQISNHLKIHSFDNIPKVL</sequence>
<dbReference type="EMBL" id="LN852900">
    <property type="protein sequence ID" value="CRY94287.1"/>
    <property type="molecule type" value="Genomic_DNA"/>
</dbReference>
<dbReference type="AlphaFoldDB" id="A0A0H5QDW5"/>
<organism evidence="1">
    <name type="scientific">uncultured prokaryote</name>
    <dbReference type="NCBI Taxonomy" id="198431"/>
    <lineage>
        <taxon>unclassified sequences</taxon>
        <taxon>environmental samples</taxon>
    </lineage>
</organism>
<evidence type="ECO:0000313" key="1">
    <source>
        <dbReference type="EMBL" id="CRY94287.1"/>
    </source>
</evidence>
<proteinExistence type="predicted"/>
<reference evidence="1" key="1">
    <citation type="submission" date="2015-06" db="EMBL/GenBank/DDBJ databases">
        <authorList>
            <person name="Joergensen T."/>
        </authorList>
    </citation>
    <scope>NUCLEOTIDE SEQUENCE</scope>
    <source>
        <strain evidence="1">RGRH0227</strain>
    </source>
</reference>
<name>A0A0H5QDW5_9ZZZZ</name>
<reference evidence="1" key="2">
    <citation type="submission" date="2015-07" db="EMBL/GenBank/DDBJ databases">
        <title>Plasmids, circular viruses and viroids from rat gut.</title>
        <authorList>
            <person name="Jorgensen T.J."/>
            <person name="Hansen M.A."/>
            <person name="Xu Z."/>
            <person name="Tabak M.A."/>
            <person name="Sorensen S.J."/>
            <person name="Hansen L.H."/>
        </authorList>
    </citation>
    <scope>NUCLEOTIDE SEQUENCE</scope>
    <source>
        <strain evidence="1">RGRH0227</strain>
    </source>
</reference>
<accession>A0A0H5QDW5</accession>